<name>A0A4C1YZJ2_EUMVA</name>
<dbReference type="AlphaFoldDB" id="A0A4C1YZJ2"/>
<evidence type="ECO:0000313" key="2">
    <source>
        <dbReference type="Proteomes" id="UP000299102"/>
    </source>
</evidence>
<accession>A0A4C1YZJ2</accession>
<comment type="caution">
    <text evidence="1">The sequence shown here is derived from an EMBL/GenBank/DDBJ whole genome shotgun (WGS) entry which is preliminary data.</text>
</comment>
<gene>
    <name evidence="1" type="ORF">EVAR_87028_1</name>
</gene>
<reference evidence="1 2" key="1">
    <citation type="journal article" date="2019" name="Commun. Biol.">
        <title>The bagworm genome reveals a unique fibroin gene that provides high tensile strength.</title>
        <authorList>
            <person name="Kono N."/>
            <person name="Nakamura H."/>
            <person name="Ohtoshi R."/>
            <person name="Tomita M."/>
            <person name="Numata K."/>
            <person name="Arakawa K."/>
        </authorList>
    </citation>
    <scope>NUCLEOTIDE SEQUENCE [LARGE SCALE GENOMIC DNA]</scope>
</reference>
<proteinExistence type="predicted"/>
<dbReference type="EMBL" id="BGZK01001536">
    <property type="protein sequence ID" value="GBP81891.1"/>
    <property type="molecule type" value="Genomic_DNA"/>
</dbReference>
<evidence type="ECO:0000313" key="1">
    <source>
        <dbReference type="EMBL" id="GBP81891.1"/>
    </source>
</evidence>
<sequence>MILEIDECSFRRRASTATDNETAEPSDRVVGGHVALFWDEPKHYIRAVGTPACPGRIGSGCERVFKVTTGGRFLVTFGYKMHNSFERWGDICPSRQLTINLHCRRRPCAVPNCRRIRDQICARVEKLGAGGGQRGTATVGTRKQCVYAPYLEIADDLFTYATRILTRLHEKEALNLTAHVKRVLLRVWPLRPHAGSDGENVQDQRLEVLADERSARFKLTQVEKLSPDSIMLRSRIRARSRVTIHHTANNARARADIKWRVKFQRTAPKIAAEG</sequence>
<keyword evidence="2" id="KW-1185">Reference proteome</keyword>
<dbReference type="Proteomes" id="UP000299102">
    <property type="component" value="Unassembled WGS sequence"/>
</dbReference>
<organism evidence="1 2">
    <name type="scientific">Eumeta variegata</name>
    <name type="common">Bagworm moth</name>
    <name type="synonym">Eumeta japonica</name>
    <dbReference type="NCBI Taxonomy" id="151549"/>
    <lineage>
        <taxon>Eukaryota</taxon>
        <taxon>Metazoa</taxon>
        <taxon>Ecdysozoa</taxon>
        <taxon>Arthropoda</taxon>
        <taxon>Hexapoda</taxon>
        <taxon>Insecta</taxon>
        <taxon>Pterygota</taxon>
        <taxon>Neoptera</taxon>
        <taxon>Endopterygota</taxon>
        <taxon>Lepidoptera</taxon>
        <taxon>Glossata</taxon>
        <taxon>Ditrysia</taxon>
        <taxon>Tineoidea</taxon>
        <taxon>Psychidae</taxon>
        <taxon>Oiketicinae</taxon>
        <taxon>Eumeta</taxon>
    </lineage>
</organism>
<protein>
    <submittedName>
        <fullName evidence="1">Uncharacterized protein</fullName>
    </submittedName>
</protein>